<dbReference type="Proteomes" id="UP000053558">
    <property type="component" value="Unassembled WGS sequence"/>
</dbReference>
<feature type="transmembrane region" description="Helical" evidence="1">
    <location>
        <begin position="168"/>
        <end position="189"/>
    </location>
</feature>
<gene>
    <name evidence="3" type="ORF">CONPUDRAFT_84465</name>
</gene>
<feature type="transmembrane region" description="Helical" evidence="1">
    <location>
        <begin position="13"/>
        <end position="32"/>
    </location>
</feature>
<dbReference type="EMBL" id="JH711584">
    <property type="protein sequence ID" value="EIW77347.1"/>
    <property type="molecule type" value="Genomic_DNA"/>
</dbReference>
<keyword evidence="4" id="KW-1185">Reference proteome</keyword>
<dbReference type="RefSeq" id="XP_007772732.1">
    <property type="nucleotide sequence ID" value="XM_007774542.1"/>
</dbReference>
<dbReference type="AlphaFoldDB" id="A0A5M3ME68"/>
<dbReference type="GeneID" id="19210772"/>
<accession>A0A5M3ME68</accession>
<feature type="transmembrane region" description="Helical" evidence="1">
    <location>
        <begin position="210"/>
        <end position="230"/>
    </location>
</feature>
<reference evidence="4" key="1">
    <citation type="journal article" date="2012" name="Science">
        <title>The Paleozoic origin of enzymatic lignin decomposition reconstructed from 31 fungal genomes.</title>
        <authorList>
            <person name="Floudas D."/>
            <person name="Binder M."/>
            <person name="Riley R."/>
            <person name="Barry K."/>
            <person name="Blanchette R.A."/>
            <person name="Henrissat B."/>
            <person name="Martinez A.T."/>
            <person name="Otillar R."/>
            <person name="Spatafora J.W."/>
            <person name="Yadav J.S."/>
            <person name="Aerts A."/>
            <person name="Benoit I."/>
            <person name="Boyd A."/>
            <person name="Carlson A."/>
            <person name="Copeland A."/>
            <person name="Coutinho P.M."/>
            <person name="de Vries R.P."/>
            <person name="Ferreira P."/>
            <person name="Findley K."/>
            <person name="Foster B."/>
            <person name="Gaskell J."/>
            <person name="Glotzer D."/>
            <person name="Gorecki P."/>
            <person name="Heitman J."/>
            <person name="Hesse C."/>
            <person name="Hori C."/>
            <person name="Igarashi K."/>
            <person name="Jurgens J.A."/>
            <person name="Kallen N."/>
            <person name="Kersten P."/>
            <person name="Kohler A."/>
            <person name="Kuees U."/>
            <person name="Kumar T.K.A."/>
            <person name="Kuo A."/>
            <person name="LaButti K."/>
            <person name="Larrondo L.F."/>
            <person name="Lindquist E."/>
            <person name="Ling A."/>
            <person name="Lombard V."/>
            <person name="Lucas S."/>
            <person name="Lundell T."/>
            <person name="Martin R."/>
            <person name="McLaughlin D.J."/>
            <person name="Morgenstern I."/>
            <person name="Morin E."/>
            <person name="Murat C."/>
            <person name="Nagy L.G."/>
            <person name="Nolan M."/>
            <person name="Ohm R.A."/>
            <person name="Patyshakuliyeva A."/>
            <person name="Rokas A."/>
            <person name="Ruiz-Duenas F.J."/>
            <person name="Sabat G."/>
            <person name="Salamov A."/>
            <person name="Samejima M."/>
            <person name="Schmutz J."/>
            <person name="Slot J.C."/>
            <person name="St John F."/>
            <person name="Stenlid J."/>
            <person name="Sun H."/>
            <person name="Sun S."/>
            <person name="Syed K."/>
            <person name="Tsang A."/>
            <person name="Wiebenga A."/>
            <person name="Young D."/>
            <person name="Pisabarro A."/>
            <person name="Eastwood D.C."/>
            <person name="Martin F."/>
            <person name="Cullen D."/>
            <person name="Grigoriev I.V."/>
            <person name="Hibbett D.S."/>
        </authorList>
    </citation>
    <scope>NUCLEOTIDE SEQUENCE [LARGE SCALE GENOMIC DNA]</scope>
    <source>
        <strain evidence="4">RWD-64-598 SS2</strain>
    </source>
</reference>
<protein>
    <recommendedName>
        <fullName evidence="2">DUF6533 domain-containing protein</fullName>
    </recommendedName>
</protein>
<dbReference type="InterPro" id="IPR045340">
    <property type="entry name" value="DUF6533"/>
</dbReference>
<evidence type="ECO:0000256" key="1">
    <source>
        <dbReference type="SAM" id="Phobius"/>
    </source>
</evidence>
<evidence type="ECO:0000313" key="3">
    <source>
        <dbReference type="EMBL" id="EIW77347.1"/>
    </source>
</evidence>
<feature type="transmembrane region" description="Helical" evidence="1">
    <location>
        <begin position="116"/>
        <end position="135"/>
    </location>
</feature>
<dbReference type="KEGG" id="cput:CONPUDRAFT_84465"/>
<comment type="caution">
    <text evidence="3">The sequence shown here is derived from an EMBL/GenBank/DDBJ whole genome shotgun (WGS) entry which is preliminary data.</text>
</comment>
<feature type="transmembrane region" description="Helical" evidence="1">
    <location>
        <begin position="52"/>
        <end position="73"/>
    </location>
</feature>
<evidence type="ECO:0000313" key="4">
    <source>
        <dbReference type="Proteomes" id="UP000053558"/>
    </source>
</evidence>
<dbReference type="Pfam" id="PF20151">
    <property type="entry name" value="DUF6533"/>
    <property type="match status" value="1"/>
</dbReference>
<keyword evidence="1" id="KW-1133">Transmembrane helix</keyword>
<organism evidence="3 4">
    <name type="scientific">Coniophora puteana (strain RWD-64-598)</name>
    <name type="common">Brown rot fungus</name>
    <dbReference type="NCBI Taxonomy" id="741705"/>
    <lineage>
        <taxon>Eukaryota</taxon>
        <taxon>Fungi</taxon>
        <taxon>Dikarya</taxon>
        <taxon>Basidiomycota</taxon>
        <taxon>Agaricomycotina</taxon>
        <taxon>Agaricomycetes</taxon>
        <taxon>Agaricomycetidae</taxon>
        <taxon>Boletales</taxon>
        <taxon>Coniophorineae</taxon>
        <taxon>Coniophoraceae</taxon>
        <taxon>Coniophora</taxon>
    </lineage>
</organism>
<proteinExistence type="predicted"/>
<feature type="domain" description="DUF6533" evidence="2">
    <location>
        <begin position="23"/>
        <end position="63"/>
    </location>
</feature>
<evidence type="ECO:0000259" key="2">
    <source>
        <dbReference type="Pfam" id="PF20151"/>
    </source>
</evidence>
<keyword evidence="1" id="KW-0812">Transmembrane</keyword>
<name>A0A5M3ME68_CONPW</name>
<feature type="transmembrane region" description="Helical" evidence="1">
    <location>
        <begin position="85"/>
        <end position="104"/>
    </location>
</feature>
<keyword evidence="1" id="KW-0472">Membrane</keyword>
<dbReference type="OrthoDB" id="2686513at2759"/>
<sequence length="372" mass="41939">METFSEIFAAQQILLHAYTVCLSFTILCYDHLMTFAEEIAYIWRRPFTTSSILFFLNRYVGLFGNAAALAALFVSATSSCQQWKLYHQLLLVTNQVIVCGILTVRTYALYNRDKYVLAFMLTSASLLAGAAGWSLTGQQSTSYTLLPGCNESDTFMTGVHIATAWEALFVYDSAVFILTMVRMIRTGFFRNFTNRRRVRDILFLVWRDGAIYYLVMVSVNASNILTFYLASSLNRGFLSTFASCVSICMISRLMLNLHQSADVGILSTMSPGERRRFLHRRRPSKSGAFPDGGAEIEEATTAFGGGVELTTQFCFDEEGASVDYEQELELRELERQRDIDGDIGKESEIETVVDEYGSIKEVRRSASTSVWR</sequence>
<dbReference type="OMA" id="WEALFVY"/>